<keyword evidence="3" id="KW-0813">Transport</keyword>
<dbReference type="GO" id="GO:0015920">
    <property type="term" value="P:lipopolysaccharide transport"/>
    <property type="evidence" value="ECO:0007669"/>
    <property type="project" value="TreeGrafter"/>
</dbReference>
<feature type="transmembrane region" description="Helical" evidence="4">
    <location>
        <begin position="212"/>
        <end position="230"/>
    </location>
</feature>
<feature type="transmembrane region" description="Helical" evidence="4">
    <location>
        <begin position="176"/>
        <end position="200"/>
    </location>
</feature>
<evidence type="ECO:0000313" key="5">
    <source>
        <dbReference type="EMBL" id="MBW4435181.1"/>
    </source>
</evidence>
<proteinExistence type="inferred from homology"/>
<evidence type="ECO:0000256" key="2">
    <source>
        <dbReference type="ARBA" id="ARBA00007783"/>
    </source>
</evidence>
<organism evidence="5 6">
    <name type="scientific">Pelatocladus maniniholoensis HA4357-MV3</name>
    <dbReference type="NCBI Taxonomy" id="1117104"/>
    <lineage>
        <taxon>Bacteria</taxon>
        <taxon>Bacillati</taxon>
        <taxon>Cyanobacteriota</taxon>
        <taxon>Cyanophyceae</taxon>
        <taxon>Nostocales</taxon>
        <taxon>Nostocaceae</taxon>
        <taxon>Pelatocladus</taxon>
    </lineage>
</organism>
<evidence type="ECO:0000256" key="1">
    <source>
        <dbReference type="ARBA" id="ARBA00004429"/>
    </source>
</evidence>
<dbReference type="PANTHER" id="PTHR30413">
    <property type="entry name" value="INNER MEMBRANE TRANSPORT PERMEASE"/>
    <property type="match status" value="1"/>
</dbReference>
<dbReference type="Proteomes" id="UP000813215">
    <property type="component" value="Unassembled WGS sequence"/>
</dbReference>
<evidence type="ECO:0000256" key="3">
    <source>
        <dbReference type="ARBA" id="ARBA00022448"/>
    </source>
</evidence>
<gene>
    <name evidence="5" type="ORF">KME28_26580</name>
</gene>
<comment type="caution">
    <text evidence="5">The sequence shown here is derived from an EMBL/GenBank/DDBJ whole genome shotgun (WGS) entry which is preliminary data.</text>
</comment>
<feature type="transmembrane region" description="Helical" evidence="4">
    <location>
        <begin position="67"/>
        <end position="87"/>
    </location>
</feature>
<comment type="subcellular location">
    <subcellularLocation>
        <location evidence="1">Cell inner membrane</location>
        <topology evidence="1">Multi-pass membrane protein</topology>
    </subcellularLocation>
</comment>
<sequence>MRCSGVKTLKHKKRSKSQLHVVIHTPESSLKHPLRLFQQMWRDLLASRELAWRLMIRDISAQYRQSFLGIIWAFLPPIVMAISFTLANNAQVINVGKTDIPYPAYVMFSTALWQTFVEALNGPLQAVTVAKPMLARVNFPREALILAKLGEVFFNFAIKVILIVALFIFFRVSVSWTVILTPVALIHLVLLGTFIGILLAPFGILYQDVSKGLTLITGFWLFLTPVVYEIPSEGIFRFLVKLNPVTPLLVTTRELATTGIVSEPLGFWVVSGITIIGLLLTWITFRLAMPFVVERVSS</sequence>
<dbReference type="GO" id="GO:0005886">
    <property type="term" value="C:plasma membrane"/>
    <property type="evidence" value="ECO:0007669"/>
    <property type="project" value="UniProtKB-SubCell"/>
</dbReference>
<dbReference type="EMBL" id="JAHHHW010000154">
    <property type="protein sequence ID" value="MBW4435181.1"/>
    <property type="molecule type" value="Genomic_DNA"/>
</dbReference>
<feature type="transmembrane region" description="Helical" evidence="4">
    <location>
        <begin position="265"/>
        <end position="285"/>
    </location>
</feature>
<accession>A0A9E3HDB4</accession>
<feature type="transmembrane region" description="Helical" evidence="4">
    <location>
        <begin position="102"/>
        <end position="124"/>
    </location>
</feature>
<evidence type="ECO:0000256" key="4">
    <source>
        <dbReference type="SAM" id="Phobius"/>
    </source>
</evidence>
<reference evidence="5" key="2">
    <citation type="journal article" date="2022" name="Microbiol. Resour. Announc.">
        <title>Metagenome Sequencing to Explore Phylogenomics of Terrestrial Cyanobacteria.</title>
        <authorList>
            <person name="Ward R.D."/>
            <person name="Stajich J.E."/>
            <person name="Johansen J.R."/>
            <person name="Huntemann M."/>
            <person name="Clum A."/>
            <person name="Foster B."/>
            <person name="Foster B."/>
            <person name="Roux S."/>
            <person name="Palaniappan K."/>
            <person name="Varghese N."/>
            <person name="Mukherjee S."/>
            <person name="Reddy T.B.K."/>
            <person name="Daum C."/>
            <person name="Copeland A."/>
            <person name="Chen I.A."/>
            <person name="Ivanova N.N."/>
            <person name="Kyrpides N.C."/>
            <person name="Shapiro N."/>
            <person name="Eloe-Fadrosh E.A."/>
            <person name="Pietrasiak N."/>
        </authorList>
    </citation>
    <scope>NUCLEOTIDE SEQUENCE</scope>
    <source>
        <strain evidence="5">HA4357-MV3</strain>
    </source>
</reference>
<keyword evidence="4" id="KW-0812">Transmembrane</keyword>
<dbReference type="AlphaFoldDB" id="A0A9E3HDB4"/>
<feature type="transmembrane region" description="Helical" evidence="4">
    <location>
        <begin position="145"/>
        <end position="170"/>
    </location>
</feature>
<comment type="similarity">
    <text evidence="2">Belongs to the ABC-2 integral membrane protein family.</text>
</comment>
<name>A0A9E3HDB4_9NOST</name>
<protein>
    <submittedName>
        <fullName evidence="5">ABC transporter permease</fullName>
    </submittedName>
</protein>
<keyword evidence="4" id="KW-0472">Membrane</keyword>
<reference evidence="5" key="1">
    <citation type="submission" date="2021-05" db="EMBL/GenBank/DDBJ databases">
        <authorList>
            <person name="Pietrasiak N."/>
            <person name="Ward R."/>
            <person name="Stajich J.E."/>
            <person name="Kurbessoian T."/>
        </authorList>
    </citation>
    <scope>NUCLEOTIDE SEQUENCE</scope>
    <source>
        <strain evidence="5">HA4357-MV3</strain>
    </source>
</reference>
<evidence type="ECO:0000313" key="6">
    <source>
        <dbReference type="Proteomes" id="UP000813215"/>
    </source>
</evidence>
<keyword evidence="4" id="KW-1133">Transmembrane helix</keyword>
<dbReference type="PANTHER" id="PTHR30413:SF8">
    <property type="entry name" value="TRANSPORT PERMEASE PROTEIN"/>
    <property type="match status" value="1"/>
</dbReference>